<evidence type="ECO:0000313" key="2">
    <source>
        <dbReference type="EMBL" id="RQO85263.1"/>
    </source>
</evidence>
<reference evidence="2 3" key="1">
    <citation type="journal article" date="2006" name="Science">
        <title>The genome of black cottonwood, Populus trichocarpa (Torr. &amp; Gray).</title>
        <authorList>
            <person name="Tuskan G.A."/>
            <person name="Difazio S."/>
            <person name="Jansson S."/>
            <person name="Bohlmann J."/>
            <person name="Grigoriev I."/>
            <person name="Hellsten U."/>
            <person name="Putnam N."/>
            <person name="Ralph S."/>
            <person name="Rombauts S."/>
            <person name="Salamov A."/>
            <person name="Schein J."/>
            <person name="Sterck L."/>
            <person name="Aerts A."/>
            <person name="Bhalerao R.R."/>
            <person name="Bhalerao R.P."/>
            <person name="Blaudez D."/>
            <person name="Boerjan W."/>
            <person name="Brun A."/>
            <person name="Brunner A."/>
            <person name="Busov V."/>
            <person name="Campbell M."/>
            <person name="Carlson J."/>
            <person name="Chalot M."/>
            <person name="Chapman J."/>
            <person name="Chen G.L."/>
            <person name="Cooper D."/>
            <person name="Coutinho P.M."/>
            <person name="Couturier J."/>
            <person name="Covert S."/>
            <person name="Cronk Q."/>
            <person name="Cunningham R."/>
            <person name="Davis J."/>
            <person name="Degroeve S."/>
            <person name="Dejardin A."/>
            <person name="Depamphilis C."/>
            <person name="Detter J."/>
            <person name="Dirks B."/>
            <person name="Dubchak I."/>
            <person name="Duplessis S."/>
            <person name="Ehlting J."/>
            <person name="Ellis B."/>
            <person name="Gendler K."/>
            <person name="Goodstein D."/>
            <person name="Gribskov M."/>
            <person name="Grimwood J."/>
            <person name="Groover A."/>
            <person name="Gunter L."/>
            <person name="Hamberger B."/>
            <person name="Heinze B."/>
            <person name="Helariutta Y."/>
            <person name="Henrissat B."/>
            <person name="Holligan D."/>
            <person name="Holt R."/>
            <person name="Huang W."/>
            <person name="Islam-Faridi N."/>
            <person name="Jones S."/>
            <person name="Jones-Rhoades M."/>
            <person name="Jorgensen R."/>
            <person name="Joshi C."/>
            <person name="Kangasjarvi J."/>
            <person name="Karlsson J."/>
            <person name="Kelleher C."/>
            <person name="Kirkpatrick R."/>
            <person name="Kirst M."/>
            <person name="Kohler A."/>
            <person name="Kalluri U."/>
            <person name="Larimer F."/>
            <person name="Leebens-Mack J."/>
            <person name="Leple J.C."/>
            <person name="Locascio P."/>
            <person name="Lou Y."/>
            <person name="Lucas S."/>
            <person name="Martin F."/>
            <person name="Montanini B."/>
            <person name="Napoli C."/>
            <person name="Nelson D.R."/>
            <person name="Nelson C."/>
            <person name="Nieminen K."/>
            <person name="Nilsson O."/>
            <person name="Pereda V."/>
            <person name="Peter G."/>
            <person name="Philippe R."/>
            <person name="Pilate G."/>
            <person name="Poliakov A."/>
            <person name="Razumovskaya J."/>
            <person name="Richardson P."/>
            <person name="Rinaldi C."/>
            <person name="Ritland K."/>
            <person name="Rouze P."/>
            <person name="Ryaboy D."/>
            <person name="Schmutz J."/>
            <person name="Schrader J."/>
            <person name="Segerman B."/>
            <person name="Shin H."/>
            <person name="Siddiqui A."/>
            <person name="Sterky F."/>
            <person name="Terry A."/>
            <person name="Tsai C.J."/>
            <person name="Uberbacher E."/>
            <person name="Unneberg P."/>
            <person name="Vahala J."/>
            <person name="Wall K."/>
            <person name="Wessler S."/>
            <person name="Yang G."/>
            <person name="Yin T."/>
            <person name="Douglas C."/>
            <person name="Marra M."/>
            <person name="Sandberg G."/>
            <person name="Van de Peer Y."/>
            <person name="Rokhsar D."/>
        </authorList>
    </citation>
    <scope>NUCLEOTIDE SEQUENCE [LARGE SCALE GENOMIC DNA]</scope>
    <source>
        <strain evidence="3">cv. Nisqually</strain>
    </source>
</reference>
<feature type="chain" id="PRO_5018304060" description="Secreted protein" evidence="1">
    <location>
        <begin position="22"/>
        <end position="84"/>
    </location>
</feature>
<gene>
    <name evidence="2" type="ORF">POPTR_001G233550</name>
</gene>
<accession>A0A3N7EBM4</accession>
<keyword evidence="1" id="KW-0732">Signal</keyword>
<dbReference type="Proteomes" id="UP000006729">
    <property type="component" value="Chromosome 1"/>
</dbReference>
<dbReference type="EMBL" id="CM009290">
    <property type="protein sequence ID" value="RQO85263.1"/>
    <property type="molecule type" value="Genomic_DNA"/>
</dbReference>
<keyword evidence="3" id="KW-1185">Reference proteome</keyword>
<sequence length="84" mass="8921">MPGRNGTDAVCLLSTLACSSCICPFIPASSRDIQVSTEELSLTSKSSSTTTILLVSVSPCSCSSTASFSRFIIFIHHNFQVICN</sequence>
<feature type="signal peptide" evidence="1">
    <location>
        <begin position="1"/>
        <end position="21"/>
    </location>
</feature>
<proteinExistence type="predicted"/>
<protein>
    <recommendedName>
        <fullName evidence="4">Secreted protein</fullName>
    </recommendedName>
</protein>
<evidence type="ECO:0008006" key="4">
    <source>
        <dbReference type="Google" id="ProtNLM"/>
    </source>
</evidence>
<dbReference type="AlphaFoldDB" id="A0A3N7EBM4"/>
<evidence type="ECO:0000313" key="3">
    <source>
        <dbReference type="Proteomes" id="UP000006729"/>
    </source>
</evidence>
<dbReference type="Gramene" id="Potri.001G233550.1.v4.1">
    <property type="protein sequence ID" value="Potri.001G233550.1.v4.1"/>
    <property type="gene ID" value="Potri.001G233550.v4.1"/>
</dbReference>
<organism evidence="2 3">
    <name type="scientific">Populus trichocarpa</name>
    <name type="common">Western balsam poplar</name>
    <name type="synonym">Populus balsamifera subsp. trichocarpa</name>
    <dbReference type="NCBI Taxonomy" id="3694"/>
    <lineage>
        <taxon>Eukaryota</taxon>
        <taxon>Viridiplantae</taxon>
        <taxon>Streptophyta</taxon>
        <taxon>Embryophyta</taxon>
        <taxon>Tracheophyta</taxon>
        <taxon>Spermatophyta</taxon>
        <taxon>Magnoliopsida</taxon>
        <taxon>eudicotyledons</taxon>
        <taxon>Gunneridae</taxon>
        <taxon>Pentapetalae</taxon>
        <taxon>rosids</taxon>
        <taxon>fabids</taxon>
        <taxon>Malpighiales</taxon>
        <taxon>Salicaceae</taxon>
        <taxon>Saliceae</taxon>
        <taxon>Populus</taxon>
    </lineage>
</organism>
<evidence type="ECO:0000256" key="1">
    <source>
        <dbReference type="SAM" id="SignalP"/>
    </source>
</evidence>
<dbReference type="InParanoid" id="A0A3N7EBM4"/>
<name>A0A3N7EBM4_POPTR</name>